<comment type="catalytic activity">
    <reaction evidence="10">
        <text>glycerol + ATP = sn-glycerol 3-phosphate + ADP + H(+)</text>
        <dbReference type="Rhea" id="RHEA:21644"/>
        <dbReference type="ChEBI" id="CHEBI:15378"/>
        <dbReference type="ChEBI" id="CHEBI:17754"/>
        <dbReference type="ChEBI" id="CHEBI:30616"/>
        <dbReference type="ChEBI" id="CHEBI:57597"/>
        <dbReference type="ChEBI" id="CHEBI:456216"/>
        <dbReference type="EC" id="2.7.1.30"/>
    </reaction>
</comment>
<dbReference type="GO" id="GO:0006071">
    <property type="term" value="P:glycerol metabolic process"/>
    <property type="evidence" value="ECO:0007669"/>
    <property type="project" value="UniProtKB-KW"/>
</dbReference>
<evidence type="ECO:0000313" key="16">
    <source>
        <dbReference type="EMBL" id="KAI6649283.1"/>
    </source>
</evidence>
<evidence type="ECO:0000256" key="6">
    <source>
        <dbReference type="ARBA" id="ARBA00022777"/>
    </source>
</evidence>
<keyword evidence="17" id="KW-1185">Reference proteome</keyword>
<evidence type="ECO:0000256" key="2">
    <source>
        <dbReference type="ARBA" id="ARBA00009156"/>
    </source>
</evidence>
<evidence type="ECO:0000256" key="12">
    <source>
        <dbReference type="RuleBase" id="RU003733"/>
    </source>
</evidence>
<gene>
    <name evidence="16" type="ORF">LOD99_11650</name>
</gene>
<comment type="pathway">
    <text evidence="1">Polyol metabolism; glycerol degradation via glycerol kinase pathway; sn-glycerol 3-phosphate from glycerol: step 1/1.</text>
</comment>
<dbReference type="InterPro" id="IPR042018">
    <property type="entry name" value="GK1-3_metazoan-type"/>
</dbReference>
<organism evidence="16 17">
    <name type="scientific">Oopsacas minuta</name>
    <dbReference type="NCBI Taxonomy" id="111878"/>
    <lineage>
        <taxon>Eukaryota</taxon>
        <taxon>Metazoa</taxon>
        <taxon>Porifera</taxon>
        <taxon>Hexactinellida</taxon>
        <taxon>Hexasterophora</taxon>
        <taxon>Lyssacinosida</taxon>
        <taxon>Leucopsacidae</taxon>
        <taxon>Oopsacas</taxon>
    </lineage>
</organism>
<accession>A0AAV7JKQ1</accession>
<dbReference type="PROSITE" id="PS00933">
    <property type="entry name" value="FGGY_KINASES_1"/>
    <property type="match status" value="1"/>
</dbReference>
<dbReference type="NCBIfam" id="TIGR01311">
    <property type="entry name" value="glycerol_kin"/>
    <property type="match status" value="1"/>
</dbReference>
<dbReference type="Proteomes" id="UP001165289">
    <property type="component" value="Unassembled WGS sequence"/>
</dbReference>
<dbReference type="AlphaFoldDB" id="A0AAV7JKQ1"/>
<evidence type="ECO:0000256" key="4">
    <source>
        <dbReference type="ARBA" id="ARBA00022679"/>
    </source>
</evidence>
<dbReference type="GO" id="GO:0005739">
    <property type="term" value="C:mitochondrion"/>
    <property type="evidence" value="ECO:0007669"/>
    <property type="project" value="TreeGrafter"/>
</dbReference>
<keyword evidence="13" id="KW-1133">Transmembrane helix</keyword>
<dbReference type="Pfam" id="PF00370">
    <property type="entry name" value="FGGY_N"/>
    <property type="match status" value="1"/>
</dbReference>
<protein>
    <recommendedName>
        <fullName evidence="11">Probable glycerol kinase</fullName>
        <ecNumber evidence="3">2.7.1.30</ecNumber>
    </recommendedName>
    <alternativeName>
        <fullName evidence="9">ATP:glycerol 3-phosphotransferase</fullName>
    </alternativeName>
</protein>
<evidence type="ECO:0000256" key="10">
    <source>
        <dbReference type="ARBA" id="ARBA00052101"/>
    </source>
</evidence>
<comment type="similarity">
    <text evidence="2 12">Belongs to the FGGY kinase family.</text>
</comment>
<feature type="transmembrane region" description="Helical" evidence="13">
    <location>
        <begin position="519"/>
        <end position="540"/>
    </location>
</feature>
<evidence type="ECO:0000259" key="15">
    <source>
        <dbReference type="Pfam" id="PF02782"/>
    </source>
</evidence>
<dbReference type="GO" id="GO:0046167">
    <property type="term" value="P:glycerol-3-phosphate biosynthetic process"/>
    <property type="evidence" value="ECO:0007669"/>
    <property type="project" value="TreeGrafter"/>
</dbReference>
<dbReference type="GO" id="GO:0004370">
    <property type="term" value="F:glycerol kinase activity"/>
    <property type="evidence" value="ECO:0007669"/>
    <property type="project" value="UniProtKB-EC"/>
</dbReference>
<keyword evidence="8" id="KW-0067">ATP-binding</keyword>
<dbReference type="InterPro" id="IPR005999">
    <property type="entry name" value="Glycerol_kin"/>
</dbReference>
<dbReference type="GO" id="GO:0005524">
    <property type="term" value="F:ATP binding"/>
    <property type="evidence" value="ECO:0007669"/>
    <property type="project" value="UniProtKB-KW"/>
</dbReference>
<dbReference type="PIRSF" id="PIRSF000538">
    <property type="entry name" value="GlpK"/>
    <property type="match status" value="1"/>
</dbReference>
<keyword evidence="6 12" id="KW-0418">Kinase</keyword>
<dbReference type="FunFam" id="3.30.420.40:FF:000177">
    <property type="entry name" value="Glycerol kinase"/>
    <property type="match status" value="1"/>
</dbReference>
<evidence type="ECO:0000256" key="8">
    <source>
        <dbReference type="ARBA" id="ARBA00022840"/>
    </source>
</evidence>
<dbReference type="PANTHER" id="PTHR10196:SF69">
    <property type="entry name" value="GLYCEROL KINASE"/>
    <property type="match status" value="1"/>
</dbReference>
<dbReference type="SUPFAM" id="SSF53067">
    <property type="entry name" value="Actin-like ATPase domain"/>
    <property type="match status" value="2"/>
</dbReference>
<dbReference type="InterPro" id="IPR018483">
    <property type="entry name" value="Carb_kinase_FGGY_CS"/>
</dbReference>
<keyword evidence="13" id="KW-0472">Membrane</keyword>
<dbReference type="InterPro" id="IPR043129">
    <property type="entry name" value="ATPase_NBD"/>
</dbReference>
<dbReference type="InterPro" id="IPR018484">
    <property type="entry name" value="FGGY_N"/>
</dbReference>
<keyword evidence="13" id="KW-0812">Transmembrane</keyword>
<dbReference type="Gene3D" id="3.30.420.40">
    <property type="match status" value="2"/>
</dbReference>
<dbReference type="PANTHER" id="PTHR10196">
    <property type="entry name" value="SUGAR KINASE"/>
    <property type="match status" value="1"/>
</dbReference>
<dbReference type="InterPro" id="IPR000577">
    <property type="entry name" value="Carb_kinase_FGGY"/>
</dbReference>
<keyword evidence="4 12" id="KW-0808">Transferase</keyword>
<feature type="domain" description="Carbohydrate kinase FGGY N-terminal" evidence="14">
    <location>
        <begin position="11"/>
        <end position="257"/>
    </location>
</feature>
<evidence type="ECO:0000313" key="17">
    <source>
        <dbReference type="Proteomes" id="UP001165289"/>
    </source>
</evidence>
<reference evidence="16 17" key="1">
    <citation type="journal article" date="2023" name="BMC Biol.">
        <title>The compact genome of the sponge Oopsacas minuta (Hexactinellida) is lacking key metazoan core genes.</title>
        <authorList>
            <person name="Santini S."/>
            <person name="Schenkelaars Q."/>
            <person name="Jourda C."/>
            <person name="Duchesne M."/>
            <person name="Belahbib H."/>
            <person name="Rocher C."/>
            <person name="Selva M."/>
            <person name="Riesgo A."/>
            <person name="Vervoort M."/>
            <person name="Leys S.P."/>
            <person name="Kodjabachian L."/>
            <person name="Le Bivic A."/>
            <person name="Borchiellini C."/>
            <person name="Claverie J.M."/>
            <person name="Renard E."/>
        </authorList>
    </citation>
    <scope>NUCLEOTIDE SEQUENCE [LARGE SCALE GENOMIC DNA]</scope>
    <source>
        <strain evidence="16">SPO-2</strain>
    </source>
</reference>
<dbReference type="CDD" id="cd07792">
    <property type="entry name" value="ASKHA_NBD_FGGY_GK1-3-like"/>
    <property type="match status" value="1"/>
</dbReference>
<dbReference type="InterPro" id="IPR018485">
    <property type="entry name" value="FGGY_C"/>
</dbReference>
<dbReference type="FunFam" id="3.30.420.40:FF:000108">
    <property type="entry name" value="Glycerol kinase, glycosomal"/>
    <property type="match status" value="1"/>
</dbReference>
<evidence type="ECO:0000256" key="1">
    <source>
        <dbReference type="ARBA" id="ARBA00005190"/>
    </source>
</evidence>
<dbReference type="GO" id="GO:0006641">
    <property type="term" value="P:triglyceride metabolic process"/>
    <property type="evidence" value="ECO:0007669"/>
    <property type="project" value="TreeGrafter"/>
</dbReference>
<keyword evidence="7" id="KW-0319">Glycerol metabolism</keyword>
<dbReference type="Pfam" id="PF02782">
    <property type="entry name" value="FGGY_C"/>
    <property type="match status" value="1"/>
</dbReference>
<evidence type="ECO:0000256" key="13">
    <source>
        <dbReference type="SAM" id="Phobius"/>
    </source>
</evidence>
<evidence type="ECO:0000256" key="11">
    <source>
        <dbReference type="ARBA" id="ARBA00071571"/>
    </source>
</evidence>
<evidence type="ECO:0000256" key="3">
    <source>
        <dbReference type="ARBA" id="ARBA00012099"/>
    </source>
</evidence>
<keyword evidence="5" id="KW-0547">Nucleotide-binding</keyword>
<evidence type="ECO:0000256" key="9">
    <source>
        <dbReference type="ARBA" id="ARBA00043149"/>
    </source>
</evidence>
<evidence type="ECO:0000259" key="14">
    <source>
        <dbReference type="Pfam" id="PF00370"/>
    </source>
</evidence>
<dbReference type="EC" id="2.7.1.30" evidence="3"/>
<comment type="caution">
    <text evidence="16">The sequence shown here is derived from an EMBL/GenBank/DDBJ whole genome shotgun (WGS) entry which is preliminary data.</text>
</comment>
<name>A0AAV7JKQ1_9METZ</name>
<evidence type="ECO:0000256" key="7">
    <source>
        <dbReference type="ARBA" id="ARBA00022798"/>
    </source>
</evidence>
<dbReference type="NCBIfam" id="NF000756">
    <property type="entry name" value="PRK00047.1"/>
    <property type="match status" value="1"/>
</dbReference>
<proteinExistence type="inferred from homology"/>
<dbReference type="PROSITE" id="PS00445">
    <property type="entry name" value="FGGY_KINASES_2"/>
    <property type="match status" value="1"/>
</dbReference>
<evidence type="ECO:0000256" key="5">
    <source>
        <dbReference type="ARBA" id="ARBA00022741"/>
    </source>
</evidence>
<feature type="domain" description="Carbohydrate kinase FGGY C-terminal" evidence="15">
    <location>
        <begin position="267"/>
        <end position="457"/>
    </location>
</feature>
<sequence length="544" mass="59565">MDPLDEPTKLIGAIDQGTSSSKFLLFDPTDGRVVASHQIDLHHKCPHEGWFEQDPGDIIGSVQNCIIEVLGKEGISKEIVKTIGITNQRETTILWDKTTGRPLGPAIVWCDSRTADLAEQYIQKTKSKSINDLQLKCGLPIHPYFSALKIRWLIDNVELVKEALEDGRLAFGTVDTWLIWNFTEVHVTDVTNASRTMLMNIKTLEWDDELLEFFDIPKCILPDIKSSSEVYGEILGGELRGVTISGCLGDQSAALVGQGCFAKGQAKNTYGTGCFMLYNTGLQPSFSEHGLLTTVGYQLGPGQSPVYALEGSIAQAGDIVRWVRDNLNFIKDSSDIEKLANEVQDTGGVYFVPAFSGLYAPHWASDARGMIIGLTAYSDKRHIARAVLEAVCFMTREILEAMTQDAGIHLASLQVDGGMTANNLLMQLQADLLGITVIRPQMKESTALGAAMAAGLAVDAWNIHVLNNRISDNFKPSVLSDDRDARYARWKRAIPRSIGWASDSDASSPSNSPPMVRRGVYLGGALSIGFVLGIGLISLWRKFK</sequence>
<dbReference type="EMBL" id="JAKMXF010000321">
    <property type="protein sequence ID" value="KAI6649283.1"/>
    <property type="molecule type" value="Genomic_DNA"/>
</dbReference>